<dbReference type="CDD" id="cd01109">
    <property type="entry name" value="HTH_YyaN"/>
    <property type="match status" value="1"/>
</dbReference>
<keyword evidence="1" id="KW-0238">DNA-binding</keyword>
<comment type="caution">
    <text evidence="3">The sequence shown here is derived from an EMBL/GenBank/DDBJ whole genome shotgun (WGS) entry which is preliminary data.</text>
</comment>
<organism evidence="3 4">
    <name type="scientific">Chengkuizengella marina</name>
    <dbReference type="NCBI Taxonomy" id="2507566"/>
    <lineage>
        <taxon>Bacteria</taxon>
        <taxon>Bacillati</taxon>
        <taxon>Bacillota</taxon>
        <taxon>Bacilli</taxon>
        <taxon>Bacillales</taxon>
        <taxon>Paenibacillaceae</taxon>
        <taxon>Chengkuizengella</taxon>
    </lineage>
</organism>
<dbReference type="Pfam" id="PF13411">
    <property type="entry name" value="MerR_1"/>
    <property type="match status" value="1"/>
</dbReference>
<dbReference type="AlphaFoldDB" id="A0A6N9Q7M6"/>
<dbReference type="SUPFAM" id="SSF46955">
    <property type="entry name" value="Putative DNA-binding domain"/>
    <property type="match status" value="1"/>
</dbReference>
<dbReference type="PROSITE" id="PS50937">
    <property type="entry name" value="HTH_MERR_2"/>
    <property type="match status" value="1"/>
</dbReference>
<reference evidence="3 4" key="1">
    <citation type="submission" date="2019-01" db="EMBL/GenBank/DDBJ databases">
        <title>Chengkuizengella sp. nov., isolated from deep-sea sediment of East Pacific Ocean.</title>
        <authorList>
            <person name="Yang J."/>
            <person name="Lai Q."/>
            <person name="Shao Z."/>
        </authorList>
    </citation>
    <scope>NUCLEOTIDE SEQUENCE [LARGE SCALE GENOMIC DNA]</scope>
    <source>
        <strain evidence="3 4">YPA3-1-1</strain>
    </source>
</reference>
<evidence type="ECO:0000313" key="4">
    <source>
        <dbReference type="Proteomes" id="UP000448943"/>
    </source>
</evidence>
<dbReference type="GO" id="GO:0003700">
    <property type="term" value="F:DNA-binding transcription factor activity"/>
    <property type="evidence" value="ECO:0007669"/>
    <property type="project" value="InterPro"/>
</dbReference>
<dbReference type="InterPro" id="IPR047057">
    <property type="entry name" value="MerR_fam"/>
</dbReference>
<accession>A0A6N9Q7M6</accession>
<dbReference type="PANTHER" id="PTHR30204:SF82">
    <property type="entry name" value="TRANSCRIPTIONAL REGULATOR, MERR FAMILY"/>
    <property type="match status" value="1"/>
</dbReference>
<dbReference type="RefSeq" id="WP_160647669.1">
    <property type="nucleotide sequence ID" value="NZ_SIJB01000043.1"/>
</dbReference>
<name>A0A6N9Q7M6_9BACL</name>
<evidence type="ECO:0000259" key="2">
    <source>
        <dbReference type="PROSITE" id="PS50937"/>
    </source>
</evidence>
<dbReference type="EMBL" id="SIJB01000043">
    <property type="protein sequence ID" value="NBI30858.1"/>
    <property type="molecule type" value="Genomic_DNA"/>
</dbReference>
<dbReference type="SMART" id="SM00422">
    <property type="entry name" value="HTH_MERR"/>
    <property type="match status" value="1"/>
</dbReference>
<dbReference type="Gene3D" id="1.10.1660.10">
    <property type="match status" value="1"/>
</dbReference>
<dbReference type="OrthoDB" id="9811174at2"/>
<dbReference type="PANTHER" id="PTHR30204">
    <property type="entry name" value="REDOX-CYCLING DRUG-SENSING TRANSCRIPTIONAL ACTIVATOR SOXR"/>
    <property type="match status" value="1"/>
</dbReference>
<sequence>MYAISEVAKLLSVSTHTLRYYEKEDIIIPNRNENKERVYTESHLNWLKFVMKLKETQMPIAQIREYARLFKEGEQTTQARLELLENHQISIQIQIENLLTTEKMLEDKIKAYKDFINNKI</sequence>
<gene>
    <name evidence="3" type="ORF">ERL59_18060</name>
</gene>
<feature type="domain" description="HTH merR-type" evidence="2">
    <location>
        <begin position="1"/>
        <end position="69"/>
    </location>
</feature>
<dbReference type="PROSITE" id="PS00552">
    <property type="entry name" value="HTH_MERR_1"/>
    <property type="match status" value="1"/>
</dbReference>
<keyword evidence="4" id="KW-1185">Reference proteome</keyword>
<evidence type="ECO:0000256" key="1">
    <source>
        <dbReference type="ARBA" id="ARBA00023125"/>
    </source>
</evidence>
<proteinExistence type="predicted"/>
<dbReference type="InterPro" id="IPR009061">
    <property type="entry name" value="DNA-bd_dom_put_sf"/>
</dbReference>
<dbReference type="GO" id="GO:0003677">
    <property type="term" value="F:DNA binding"/>
    <property type="evidence" value="ECO:0007669"/>
    <property type="project" value="UniProtKB-KW"/>
</dbReference>
<evidence type="ECO:0000313" key="3">
    <source>
        <dbReference type="EMBL" id="NBI30858.1"/>
    </source>
</evidence>
<dbReference type="InterPro" id="IPR000551">
    <property type="entry name" value="MerR-type_HTH_dom"/>
</dbReference>
<protein>
    <submittedName>
        <fullName evidence="3">MerR family transcriptional regulator</fullName>
    </submittedName>
</protein>
<dbReference type="Proteomes" id="UP000448943">
    <property type="component" value="Unassembled WGS sequence"/>
</dbReference>